<proteinExistence type="predicted"/>
<accession>A0A6N3FCQ0</accession>
<dbReference type="EMBL" id="CACRUT010000019">
    <property type="protein sequence ID" value="VYU49852.1"/>
    <property type="molecule type" value="Genomic_DNA"/>
</dbReference>
<protein>
    <submittedName>
        <fullName evidence="1">Uncharacterized protein</fullName>
    </submittedName>
</protein>
<evidence type="ECO:0000313" key="1">
    <source>
        <dbReference type="EMBL" id="VYU49852.1"/>
    </source>
</evidence>
<reference evidence="1" key="1">
    <citation type="submission" date="2019-11" db="EMBL/GenBank/DDBJ databases">
        <authorList>
            <person name="Feng L."/>
        </authorList>
    </citation>
    <scope>NUCLEOTIDE SEQUENCE</scope>
    <source>
        <strain evidence="1">PclaraLFYP37</strain>
    </source>
</reference>
<organism evidence="1">
    <name type="scientific">Paraprevotella clara</name>
    <dbReference type="NCBI Taxonomy" id="454154"/>
    <lineage>
        <taxon>Bacteria</taxon>
        <taxon>Pseudomonadati</taxon>
        <taxon>Bacteroidota</taxon>
        <taxon>Bacteroidia</taxon>
        <taxon>Bacteroidales</taxon>
        <taxon>Prevotellaceae</taxon>
        <taxon>Paraprevotella</taxon>
    </lineage>
</organism>
<sequence>MESLVRETGLDKKWFVSGIFVMKSTEKMDFVEQGHIIIQP</sequence>
<dbReference type="AlphaFoldDB" id="A0A6N3FCQ0"/>
<gene>
    <name evidence="1" type="ORF">PCLFYP37_03131</name>
</gene>
<name>A0A6N3FCQ0_9BACT</name>